<evidence type="ECO:0000313" key="2">
    <source>
        <dbReference type="EMBL" id="MFD2610394.1"/>
    </source>
</evidence>
<dbReference type="RefSeq" id="WP_386846540.1">
    <property type="nucleotide sequence ID" value="NZ_JBHUMK010000061.1"/>
</dbReference>
<protein>
    <submittedName>
        <fullName evidence="2">IS4 family transposase</fullName>
    </submittedName>
</protein>
<comment type="caution">
    <text evidence="2">The sequence shown here is derived from an EMBL/GenBank/DDBJ whole genome shotgun (WGS) entry which is preliminary data.</text>
</comment>
<gene>
    <name evidence="2" type="ORF">ACFSR9_13245</name>
</gene>
<evidence type="ECO:0000313" key="3">
    <source>
        <dbReference type="Proteomes" id="UP001597475"/>
    </source>
</evidence>
<evidence type="ECO:0000259" key="1">
    <source>
        <dbReference type="Pfam" id="PF01609"/>
    </source>
</evidence>
<dbReference type="SUPFAM" id="SSF53098">
    <property type="entry name" value="Ribonuclease H-like"/>
    <property type="match status" value="1"/>
</dbReference>
<proteinExistence type="predicted"/>
<name>A0ABW5P540_9DEIO</name>
<dbReference type="InterPro" id="IPR002559">
    <property type="entry name" value="Transposase_11"/>
</dbReference>
<feature type="domain" description="Transposase IS4-like" evidence="1">
    <location>
        <begin position="92"/>
        <end position="290"/>
    </location>
</feature>
<accession>A0ABW5P540</accession>
<sequence>MKTPGIRPPHDTLQTALRSAFPVDARRLLVFTALVLAVIHARTVVLYSLKAHVALPGSLTARYQRLTRFVQFSFPEGLFPRFTLSFLPDGPLDLILDRTNWKFRQQDVNILLLSAVWNGFSLPLMWTLLPHGGSSDSRNRESLVERFVTLCPGQPVRCLLTDREFIGRHWFQFLEQNGIAPWIRLPARTTIGKHGLPVWAVFKNLQVGEVRVWRRLALIYGVSLWVAATKNAAGGTLYLAYRGHVGQNFRRYAQRWQAENLHSALKTRGFNLEDTGLTRAERVSILLTVASVAFIWAAVTGKLLAARTAVQIKSHGDRAVSVFRLGLNQSLFLHNHLGNL</sequence>
<dbReference type="InterPro" id="IPR012337">
    <property type="entry name" value="RNaseH-like_sf"/>
</dbReference>
<reference evidence="3" key="1">
    <citation type="journal article" date="2019" name="Int. J. Syst. Evol. Microbiol.">
        <title>The Global Catalogue of Microorganisms (GCM) 10K type strain sequencing project: providing services to taxonomists for standard genome sequencing and annotation.</title>
        <authorList>
            <consortium name="The Broad Institute Genomics Platform"/>
            <consortium name="The Broad Institute Genome Sequencing Center for Infectious Disease"/>
            <person name="Wu L."/>
            <person name="Ma J."/>
        </authorList>
    </citation>
    <scope>NUCLEOTIDE SEQUENCE [LARGE SCALE GENOMIC DNA]</scope>
    <source>
        <strain evidence="3">KCTC 33842</strain>
    </source>
</reference>
<organism evidence="2 3">
    <name type="scientific">Deinococcus taklimakanensis</name>
    <dbReference type="NCBI Taxonomy" id="536443"/>
    <lineage>
        <taxon>Bacteria</taxon>
        <taxon>Thermotogati</taxon>
        <taxon>Deinococcota</taxon>
        <taxon>Deinococci</taxon>
        <taxon>Deinococcales</taxon>
        <taxon>Deinococcaceae</taxon>
        <taxon>Deinococcus</taxon>
    </lineage>
</organism>
<keyword evidence="3" id="KW-1185">Reference proteome</keyword>
<dbReference type="InterPro" id="IPR047658">
    <property type="entry name" value="IS4-like_transpos"/>
</dbReference>
<dbReference type="Pfam" id="PF01609">
    <property type="entry name" value="DDE_Tnp_1"/>
    <property type="match status" value="1"/>
</dbReference>
<dbReference type="Proteomes" id="UP001597475">
    <property type="component" value="Unassembled WGS sequence"/>
</dbReference>
<dbReference type="NCBIfam" id="NF033591">
    <property type="entry name" value="transpos_IS4_2"/>
    <property type="match status" value="1"/>
</dbReference>
<dbReference type="EMBL" id="JBHUMK010000061">
    <property type="protein sequence ID" value="MFD2610394.1"/>
    <property type="molecule type" value="Genomic_DNA"/>
</dbReference>